<evidence type="ECO:0000313" key="3">
    <source>
        <dbReference type="EMBL" id="QQK40668.1"/>
    </source>
</evidence>
<dbReference type="AlphaFoldDB" id="A0A7T6XGF4"/>
<feature type="region of interest" description="Disordered" evidence="1">
    <location>
        <begin position="306"/>
        <end position="351"/>
    </location>
</feature>
<proteinExistence type="predicted"/>
<sequence>MSSDSFRLESFRPWNPSQDEAQPLRDSLGICRYPSPASITVTSPPSNSSNSASTNSSFHLHKPERHPLPPRPPVEACLNDSLPQEINTQHQSAVQNQTLYVNPGVEAFDFEDIRQLQNLPSSGDEEFPTIYDNLGPESQRSLDFESGDLRLACTTSQYSHTGTSRSSVLTSECCDAIIDPAILDDYHFRHIEQTPARIDTCDVADLCRSSDKSGRGRSMRPNSQRAVKPRRQRSKINKFSVVVDNRHMNRVGRIARANGAVKMSFPILRDHFSSLPVEEQLQFLSWLFQGALSQCLHVSSSADSTSALDSVSGEEETSTPPPTQPFEGANGVDIQRPGSSRKGQPFLPEEDRPLVKLRKEDALTWSEVIKRFSRKFPGRSNGSIQVYWSTTLRKQLLSSR</sequence>
<keyword evidence="3" id="KW-0371">Homeobox</keyword>
<feature type="region of interest" description="Disordered" evidence="1">
    <location>
        <begin position="210"/>
        <end position="231"/>
    </location>
</feature>
<protein>
    <submittedName>
        <fullName evidence="3">Homeodomain-like</fullName>
    </submittedName>
</protein>
<feature type="domain" description="Myb-like" evidence="2">
    <location>
        <begin position="338"/>
        <end position="392"/>
    </location>
</feature>
<feature type="region of interest" description="Disordered" evidence="1">
    <location>
        <begin position="1"/>
        <end position="76"/>
    </location>
</feature>
<keyword evidence="3" id="KW-0238">DNA-binding</keyword>
<organism evidence="3 4">
    <name type="scientific">Penicillium digitatum</name>
    <name type="common">Green mold</name>
    <dbReference type="NCBI Taxonomy" id="36651"/>
    <lineage>
        <taxon>Eukaryota</taxon>
        <taxon>Fungi</taxon>
        <taxon>Dikarya</taxon>
        <taxon>Ascomycota</taxon>
        <taxon>Pezizomycotina</taxon>
        <taxon>Eurotiomycetes</taxon>
        <taxon>Eurotiomycetidae</taxon>
        <taxon>Eurotiales</taxon>
        <taxon>Aspergillaceae</taxon>
        <taxon>Penicillium</taxon>
    </lineage>
</organism>
<feature type="compositionally biased region" description="Basic and acidic residues" evidence="1">
    <location>
        <begin position="1"/>
        <end position="10"/>
    </location>
</feature>
<dbReference type="Proteomes" id="UP000595662">
    <property type="component" value="Chromosome 1"/>
</dbReference>
<dbReference type="RefSeq" id="XP_014532095.2">
    <property type="nucleotide sequence ID" value="XM_014676609.2"/>
</dbReference>
<dbReference type="InterPro" id="IPR001005">
    <property type="entry name" value="SANT/Myb"/>
</dbReference>
<evidence type="ECO:0000259" key="2">
    <source>
        <dbReference type="PROSITE" id="PS50090"/>
    </source>
</evidence>
<evidence type="ECO:0000256" key="1">
    <source>
        <dbReference type="SAM" id="MobiDB-lite"/>
    </source>
</evidence>
<gene>
    <name evidence="3" type="ORF">Pdw03_3522</name>
</gene>
<dbReference type="GO" id="GO:0003677">
    <property type="term" value="F:DNA binding"/>
    <property type="evidence" value="ECO:0007669"/>
    <property type="project" value="UniProtKB-KW"/>
</dbReference>
<feature type="compositionally biased region" description="Low complexity" evidence="1">
    <location>
        <begin position="38"/>
        <end position="57"/>
    </location>
</feature>
<evidence type="ECO:0000313" key="4">
    <source>
        <dbReference type="Proteomes" id="UP000595662"/>
    </source>
</evidence>
<accession>A0A7T6XGF4</accession>
<dbReference type="EMBL" id="CP060774">
    <property type="protein sequence ID" value="QQK40668.1"/>
    <property type="molecule type" value="Genomic_DNA"/>
</dbReference>
<name>A0A7T6XGF4_PENDI</name>
<dbReference type="GeneID" id="26236254"/>
<dbReference type="VEuPathDB" id="FungiDB:PDIP_79380"/>
<dbReference type="PROSITE" id="PS50090">
    <property type="entry name" value="MYB_LIKE"/>
    <property type="match status" value="1"/>
</dbReference>
<dbReference type="KEGG" id="pdp:PDIP_79380"/>
<reference evidence="3 4" key="1">
    <citation type="submission" date="2020-08" db="EMBL/GenBank/DDBJ databases">
        <title>The completed genome sequence of the pathogenic ascomycete fungus Penicillium digitatum.</title>
        <authorList>
            <person name="Wang M."/>
        </authorList>
    </citation>
    <scope>NUCLEOTIDE SEQUENCE [LARGE SCALE GENOMIC DNA]</scope>
    <source>
        <strain evidence="3 4">PdW03</strain>
    </source>
</reference>